<keyword evidence="8 19" id="KW-0479">Metal-binding</keyword>
<comment type="cofactor">
    <cofactor evidence="19">
        <name>Mg(2+)</name>
        <dbReference type="ChEBI" id="CHEBI:18420"/>
    </cofactor>
    <cofactor evidence="19">
        <name>Mn(2+)</name>
        <dbReference type="ChEBI" id="CHEBI:29035"/>
    </cofactor>
    <text evidence="19">Binds 2 magnesium or manganese ions per subunit.</text>
</comment>
<dbReference type="EMBL" id="AP019755">
    <property type="protein sequence ID" value="BBL34485.1"/>
    <property type="molecule type" value="Genomic_DNA"/>
</dbReference>
<dbReference type="GO" id="GO:0008716">
    <property type="term" value="F:D-alanine-D-alanine ligase activity"/>
    <property type="evidence" value="ECO:0007669"/>
    <property type="project" value="UniProtKB-UniRule"/>
</dbReference>
<feature type="active site" evidence="18">
    <location>
        <position position="278"/>
    </location>
</feature>
<feature type="binding site" evidence="19">
    <location>
        <position position="267"/>
    </location>
    <ligand>
        <name>Mg(2+)</name>
        <dbReference type="ChEBI" id="CHEBI:18420"/>
        <label>2</label>
    </ligand>
</feature>
<evidence type="ECO:0000256" key="6">
    <source>
        <dbReference type="ARBA" id="ARBA00022490"/>
    </source>
</evidence>
<evidence type="ECO:0000256" key="4">
    <source>
        <dbReference type="ARBA" id="ARBA00010871"/>
    </source>
</evidence>
<evidence type="ECO:0000256" key="12">
    <source>
        <dbReference type="ARBA" id="ARBA00022960"/>
    </source>
</evidence>
<evidence type="ECO:0000256" key="3">
    <source>
        <dbReference type="ARBA" id="ARBA00004496"/>
    </source>
</evidence>
<dbReference type="InterPro" id="IPR013815">
    <property type="entry name" value="ATP_grasp_subdomain_1"/>
</dbReference>
<dbReference type="InterPro" id="IPR011127">
    <property type="entry name" value="Dala_Dala_lig_N"/>
</dbReference>
<dbReference type="GO" id="GO:0008360">
    <property type="term" value="P:regulation of cell shape"/>
    <property type="evidence" value="ECO:0007669"/>
    <property type="project" value="UniProtKB-KW"/>
</dbReference>
<comment type="function">
    <text evidence="2 17">Cell wall formation.</text>
</comment>
<keyword evidence="14 19" id="KW-0464">Manganese</keyword>
<dbReference type="Gene3D" id="3.30.1490.20">
    <property type="entry name" value="ATP-grasp fold, A domain"/>
    <property type="match status" value="1"/>
</dbReference>
<dbReference type="PROSITE" id="PS00843">
    <property type="entry name" value="DALA_DALA_LIGASE_1"/>
    <property type="match status" value="1"/>
</dbReference>
<comment type="cofactor">
    <cofactor evidence="1">
        <name>Mn(2+)</name>
        <dbReference type="ChEBI" id="CHEBI:29035"/>
    </cofactor>
</comment>
<dbReference type="GO" id="GO:0046872">
    <property type="term" value="F:metal ion binding"/>
    <property type="evidence" value="ECO:0007669"/>
    <property type="project" value="UniProtKB-KW"/>
</dbReference>
<sequence>MNKHDFGKVAVLMGGRSAEREISLKSGQAVLAALQRNQIDAHAFDPSEQPLENLLTQGFDRTFITLHGCYGEDGSVQGALELMNLPYTGSGILASALAMDKWRTKMIWQTAAISTPDYVMLNADSNFQEVADRLGLPLIIKPVREGSTIGLSKVNRVEDIQSAYEVAVQYDPFVMAEQFIQGIELTAAILDDVPLPLVRIDVTDGLYDYQAKYFSDNTRYTCPSGLSETLTTRIQEQALSAHQILGCAGWGRVDLILDKEERPFFLETNTSPGMTDHSLVPMAAQAAGIAFDELVIKILQLSRVHIEQRSEKAESS</sequence>
<dbReference type="Gene3D" id="3.40.50.20">
    <property type="match status" value="1"/>
</dbReference>
<dbReference type="PANTHER" id="PTHR23132">
    <property type="entry name" value="D-ALANINE--D-ALANINE LIGASE"/>
    <property type="match status" value="1"/>
</dbReference>
<dbReference type="InterPro" id="IPR000291">
    <property type="entry name" value="D-Ala_lig_Van_CS"/>
</dbReference>
<dbReference type="Pfam" id="PF07478">
    <property type="entry name" value="Dala_Dala_lig_C"/>
    <property type="match status" value="1"/>
</dbReference>
<dbReference type="InterPro" id="IPR016185">
    <property type="entry name" value="PreATP-grasp_dom_sf"/>
</dbReference>
<evidence type="ECO:0000313" key="23">
    <source>
        <dbReference type="Proteomes" id="UP000316473"/>
    </source>
</evidence>
<feature type="domain" description="ATP-grasp" evidence="21">
    <location>
        <begin position="105"/>
        <end position="300"/>
    </location>
</feature>
<evidence type="ECO:0000256" key="1">
    <source>
        <dbReference type="ARBA" id="ARBA00001936"/>
    </source>
</evidence>
<keyword evidence="9 20" id="KW-0547">Nucleotide-binding</keyword>
<comment type="subcellular location">
    <subcellularLocation>
        <location evidence="3 17">Cytoplasm</location>
    </subcellularLocation>
</comment>
<keyword evidence="7 17" id="KW-0436">Ligase</keyword>
<evidence type="ECO:0000313" key="22">
    <source>
        <dbReference type="EMBL" id="BBL34485.1"/>
    </source>
</evidence>
<dbReference type="NCBIfam" id="NF002378">
    <property type="entry name" value="PRK01372.1"/>
    <property type="match status" value="1"/>
</dbReference>
<dbReference type="PANTHER" id="PTHR23132:SF23">
    <property type="entry name" value="D-ALANINE--D-ALANINE LIGASE B"/>
    <property type="match status" value="1"/>
</dbReference>
<keyword evidence="23" id="KW-1185">Reference proteome</keyword>
<dbReference type="NCBIfam" id="TIGR01205">
    <property type="entry name" value="D_ala_D_alaTIGR"/>
    <property type="match status" value="1"/>
</dbReference>
<dbReference type="InterPro" id="IPR011761">
    <property type="entry name" value="ATP-grasp"/>
</dbReference>
<accession>A0A4Y1YR41</accession>
<evidence type="ECO:0000256" key="15">
    <source>
        <dbReference type="ARBA" id="ARBA00023316"/>
    </source>
</evidence>
<dbReference type="UniPathway" id="UPA00219"/>
<organism evidence="22 23">
    <name type="scientific">Nitrosomonas stercoris</name>
    <dbReference type="NCBI Taxonomy" id="1444684"/>
    <lineage>
        <taxon>Bacteria</taxon>
        <taxon>Pseudomonadati</taxon>
        <taxon>Pseudomonadota</taxon>
        <taxon>Betaproteobacteria</taxon>
        <taxon>Nitrosomonadales</taxon>
        <taxon>Nitrosomonadaceae</taxon>
        <taxon>Nitrosomonas</taxon>
    </lineage>
</organism>
<keyword evidence="13 17" id="KW-0573">Peptidoglycan synthesis</keyword>
<comment type="similarity">
    <text evidence="4 17">Belongs to the D-alanine--D-alanine ligase family.</text>
</comment>
<feature type="binding site" evidence="19">
    <location>
        <position position="254"/>
    </location>
    <ligand>
        <name>Mg(2+)</name>
        <dbReference type="ChEBI" id="CHEBI:18420"/>
        <label>1</label>
    </ligand>
</feature>
<comment type="catalytic activity">
    <reaction evidence="16 17">
        <text>2 D-alanine + ATP = D-alanyl-D-alanine + ADP + phosphate + H(+)</text>
        <dbReference type="Rhea" id="RHEA:11224"/>
        <dbReference type="ChEBI" id="CHEBI:15378"/>
        <dbReference type="ChEBI" id="CHEBI:30616"/>
        <dbReference type="ChEBI" id="CHEBI:43474"/>
        <dbReference type="ChEBI" id="CHEBI:57416"/>
        <dbReference type="ChEBI" id="CHEBI:57822"/>
        <dbReference type="ChEBI" id="CHEBI:456216"/>
        <dbReference type="EC" id="6.3.2.4"/>
    </reaction>
</comment>
<keyword evidence="11 19" id="KW-0460">Magnesium</keyword>
<dbReference type="SUPFAM" id="SSF52440">
    <property type="entry name" value="PreATP-grasp domain"/>
    <property type="match status" value="1"/>
</dbReference>
<evidence type="ECO:0000256" key="19">
    <source>
        <dbReference type="PIRSR" id="PIRSR039102-3"/>
    </source>
</evidence>
<dbReference type="FunFam" id="3.40.50.20:FF:000013">
    <property type="entry name" value="D-alanine--D-alanine ligase"/>
    <property type="match status" value="1"/>
</dbReference>
<evidence type="ECO:0000256" key="2">
    <source>
        <dbReference type="ARBA" id="ARBA00003921"/>
    </source>
</evidence>
<evidence type="ECO:0000256" key="18">
    <source>
        <dbReference type="PIRSR" id="PIRSR039102-1"/>
    </source>
</evidence>
<dbReference type="Proteomes" id="UP000316473">
    <property type="component" value="Chromosome"/>
</dbReference>
<evidence type="ECO:0000256" key="14">
    <source>
        <dbReference type="ARBA" id="ARBA00023211"/>
    </source>
</evidence>
<dbReference type="PIRSF" id="PIRSF039102">
    <property type="entry name" value="Ddl/VanB"/>
    <property type="match status" value="1"/>
</dbReference>
<evidence type="ECO:0000256" key="13">
    <source>
        <dbReference type="ARBA" id="ARBA00022984"/>
    </source>
</evidence>
<name>A0A4Y1YR41_9PROT</name>
<keyword evidence="10 20" id="KW-0067">ATP-binding</keyword>
<evidence type="ECO:0000256" key="11">
    <source>
        <dbReference type="ARBA" id="ARBA00022842"/>
    </source>
</evidence>
<evidence type="ECO:0000256" key="10">
    <source>
        <dbReference type="ARBA" id="ARBA00022840"/>
    </source>
</evidence>
<reference evidence="22 23" key="1">
    <citation type="submission" date="2019-06" db="EMBL/GenBank/DDBJ databases">
        <title>Nitrosomonas stercoris KYUHI-S whole genome shotgun sequence.</title>
        <authorList>
            <person name="Nakagawa T."/>
            <person name="Tsuchiya Y."/>
            <person name="Takahashi R."/>
        </authorList>
    </citation>
    <scope>NUCLEOTIDE SEQUENCE [LARGE SCALE GENOMIC DNA]</scope>
    <source>
        <strain evidence="22 23">KYUHI-S</strain>
    </source>
</reference>
<feature type="active site" evidence="18">
    <location>
        <position position="19"/>
    </location>
</feature>
<dbReference type="PROSITE" id="PS00844">
    <property type="entry name" value="DALA_DALA_LIGASE_2"/>
    <property type="match status" value="1"/>
</dbReference>
<evidence type="ECO:0000259" key="21">
    <source>
        <dbReference type="PROSITE" id="PS50975"/>
    </source>
</evidence>
<keyword evidence="12 17" id="KW-0133">Cell shape</keyword>
<evidence type="ECO:0000256" key="5">
    <source>
        <dbReference type="ARBA" id="ARBA00012216"/>
    </source>
</evidence>
<evidence type="ECO:0000256" key="9">
    <source>
        <dbReference type="ARBA" id="ARBA00022741"/>
    </source>
</evidence>
<feature type="binding site" evidence="19">
    <location>
        <position position="269"/>
    </location>
    <ligand>
        <name>Mg(2+)</name>
        <dbReference type="ChEBI" id="CHEBI:18420"/>
        <label>2</label>
    </ligand>
</feature>
<comment type="pathway">
    <text evidence="17">Cell wall biogenesis; peptidoglycan biosynthesis.</text>
</comment>
<dbReference type="Gene3D" id="3.30.470.20">
    <property type="entry name" value="ATP-grasp fold, B domain"/>
    <property type="match status" value="1"/>
</dbReference>
<proteinExistence type="inferred from homology"/>
<dbReference type="HAMAP" id="MF_00047">
    <property type="entry name" value="Dala_Dala_lig"/>
    <property type="match status" value="1"/>
</dbReference>
<dbReference type="EC" id="6.3.2.4" evidence="5 17"/>
<dbReference type="GO" id="GO:0005524">
    <property type="term" value="F:ATP binding"/>
    <property type="evidence" value="ECO:0007669"/>
    <property type="project" value="UniProtKB-UniRule"/>
</dbReference>
<dbReference type="GO" id="GO:0005737">
    <property type="term" value="C:cytoplasm"/>
    <property type="evidence" value="ECO:0007669"/>
    <property type="project" value="UniProtKB-SubCell"/>
</dbReference>
<dbReference type="PROSITE" id="PS50975">
    <property type="entry name" value="ATP_GRASP"/>
    <property type="match status" value="1"/>
</dbReference>
<evidence type="ECO:0000256" key="16">
    <source>
        <dbReference type="ARBA" id="ARBA00047614"/>
    </source>
</evidence>
<protein>
    <recommendedName>
        <fullName evidence="5 17">D-alanine--D-alanine ligase</fullName>
        <ecNumber evidence="5 17">6.3.2.4</ecNumber>
    </recommendedName>
    <alternativeName>
        <fullName evidence="17">D-Ala-D-Ala ligase</fullName>
    </alternativeName>
    <alternativeName>
        <fullName evidence="17">D-alanylalanine synthetase</fullName>
    </alternativeName>
</protein>
<keyword evidence="15 17" id="KW-0961">Cell wall biogenesis/degradation</keyword>
<evidence type="ECO:0000256" key="7">
    <source>
        <dbReference type="ARBA" id="ARBA00022598"/>
    </source>
</evidence>
<dbReference type="Pfam" id="PF01820">
    <property type="entry name" value="Dala_Dala_lig_N"/>
    <property type="match status" value="2"/>
</dbReference>
<feature type="active site" evidence="18">
    <location>
        <position position="147"/>
    </location>
</feature>
<gene>
    <name evidence="17" type="primary">ddl</name>
    <name evidence="22" type="ORF">Nstercoris_00721</name>
</gene>
<dbReference type="GO" id="GO:0009252">
    <property type="term" value="P:peptidoglycan biosynthetic process"/>
    <property type="evidence" value="ECO:0007669"/>
    <property type="project" value="UniProtKB-UniRule"/>
</dbReference>
<dbReference type="InterPro" id="IPR005905">
    <property type="entry name" value="D_ala_D_ala"/>
</dbReference>
<dbReference type="AlphaFoldDB" id="A0A4Y1YR41"/>
<evidence type="ECO:0000256" key="8">
    <source>
        <dbReference type="ARBA" id="ARBA00022723"/>
    </source>
</evidence>
<dbReference type="InterPro" id="IPR011095">
    <property type="entry name" value="Dala_Dala_lig_C"/>
</dbReference>
<feature type="binding site" evidence="19">
    <location>
        <position position="267"/>
    </location>
    <ligand>
        <name>Mg(2+)</name>
        <dbReference type="ChEBI" id="CHEBI:18420"/>
        <label>1</label>
    </ligand>
</feature>
<dbReference type="SUPFAM" id="SSF56059">
    <property type="entry name" value="Glutathione synthetase ATP-binding domain-like"/>
    <property type="match status" value="1"/>
</dbReference>
<evidence type="ECO:0000256" key="20">
    <source>
        <dbReference type="PROSITE-ProRule" id="PRU00409"/>
    </source>
</evidence>
<evidence type="ECO:0000256" key="17">
    <source>
        <dbReference type="HAMAP-Rule" id="MF_00047"/>
    </source>
</evidence>
<dbReference type="GO" id="GO:0071555">
    <property type="term" value="P:cell wall organization"/>
    <property type="evidence" value="ECO:0007669"/>
    <property type="project" value="UniProtKB-KW"/>
</dbReference>
<dbReference type="KEGG" id="nst:Nstercoris_00721"/>
<keyword evidence="6 17" id="KW-0963">Cytoplasm</keyword>